<dbReference type="Pfam" id="PF04932">
    <property type="entry name" value="Wzy_C"/>
    <property type="match status" value="1"/>
</dbReference>
<evidence type="ECO:0000256" key="3">
    <source>
        <dbReference type="ARBA" id="ARBA00022989"/>
    </source>
</evidence>
<evidence type="ECO:0000256" key="1">
    <source>
        <dbReference type="ARBA" id="ARBA00004141"/>
    </source>
</evidence>
<keyword evidence="2 5" id="KW-0812">Transmembrane</keyword>
<evidence type="ECO:0000256" key="5">
    <source>
        <dbReference type="SAM" id="Phobius"/>
    </source>
</evidence>
<protein>
    <submittedName>
        <fullName evidence="7">Exopolysaccharide biosynthesis protein</fullName>
    </submittedName>
</protein>
<dbReference type="AlphaFoldDB" id="A0A2S5VSQ0"/>
<evidence type="ECO:0000313" key="8">
    <source>
        <dbReference type="Proteomes" id="UP000239241"/>
    </source>
</evidence>
<evidence type="ECO:0000259" key="6">
    <source>
        <dbReference type="Pfam" id="PF04932"/>
    </source>
</evidence>
<comment type="subcellular location">
    <subcellularLocation>
        <location evidence="1">Membrane</location>
        <topology evidence="1">Multi-pass membrane protein</topology>
    </subcellularLocation>
</comment>
<evidence type="ECO:0000313" key="7">
    <source>
        <dbReference type="EMBL" id="PPF67013.1"/>
    </source>
</evidence>
<feature type="transmembrane region" description="Helical" evidence="5">
    <location>
        <begin position="16"/>
        <end position="49"/>
    </location>
</feature>
<keyword evidence="3 5" id="KW-1133">Transmembrane helix</keyword>
<feature type="transmembrane region" description="Helical" evidence="5">
    <location>
        <begin position="61"/>
        <end position="80"/>
    </location>
</feature>
<feature type="non-terminal residue" evidence="7">
    <location>
        <position position="1"/>
    </location>
</feature>
<dbReference type="RefSeq" id="WP_181032874.1">
    <property type="nucleotide sequence ID" value="NZ_PSXY01000015.1"/>
</dbReference>
<name>A0A2S5VSQ0_9MICO</name>
<proteinExistence type="predicted"/>
<dbReference type="EMBL" id="PSXY01000015">
    <property type="protein sequence ID" value="PPF67013.1"/>
    <property type="molecule type" value="Genomic_DNA"/>
</dbReference>
<keyword evidence="4 5" id="KW-0472">Membrane</keyword>
<organism evidence="7 8">
    <name type="scientific">Clavibacter michiganensis</name>
    <dbReference type="NCBI Taxonomy" id="28447"/>
    <lineage>
        <taxon>Bacteria</taxon>
        <taxon>Bacillati</taxon>
        <taxon>Actinomycetota</taxon>
        <taxon>Actinomycetes</taxon>
        <taxon>Micrococcales</taxon>
        <taxon>Microbacteriaceae</taxon>
        <taxon>Clavibacter</taxon>
    </lineage>
</organism>
<comment type="caution">
    <text evidence="7">The sequence shown here is derived from an EMBL/GenBank/DDBJ whole genome shotgun (WGS) entry which is preliminary data.</text>
</comment>
<dbReference type="Proteomes" id="UP000239241">
    <property type="component" value="Unassembled WGS sequence"/>
</dbReference>
<evidence type="ECO:0000256" key="2">
    <source>
        <dbReference type="ARBA" id="ARBA00022692"/>
    </source>
</evidence>
<dbReference type="GO" id="GO:0016020">
    <property type="term" value="C:membrane"/>
    <property type="evidence" value="ECO:0007669"/>
    <property type="project" value="UniProtKB-SubCell"/>
</dbReference>
<evidence type="ECO:0000256" key="4">
    <source>
        <dbReference type="ARBA" id="ARBA00023136"/>
    </source>
</evidence>
<gene>
    <name evidence="7" type="ORF">C5E16_09980</name>
</gene>
<feature type="transmembrane region" description="Helical" evidence="5">
    <location>
        <begin position="182"/>
        <end position="200"/>
    </location>
</feature>
<feature type="domain" description="O-antigen ligase-related" evidence="6">
    <location>
        <begin position="17"/>
        <end position="163"/>
    </location>
</feature>
<accession>A0A2S5VSQ0</accession>
<sequence length="238" mass="25633">FAVELITRSVSRGRGVFSIAVALLVASLTRSSVILGTFLVLAVAALAILGLRHLARQARPLANSAVLVLAAVVAVLVVAFRSPVLQVLQARPDYLQRVAVWREMLRLIDLNTIEGWGFVGSWPLDAYPYTALDLVSRGAQESGRNAYLDLYLQAGLVGLALFAVFGALALGRSWVLATTKRGVGYVWTALVLVVLLVSSLAESATLVEWGWVLLVICAVKAAQGRSWRHGLPEEHRPG</sequence>
<dbReference type="InterPro" id="IPR007016">
    <property type="entry name" value="O-antigen_ligase-rel_domated"/>
</dbReference>
<feature type="transmembrane region" description="Helical" evidence="5">
    <location>
        <begin position="150"/>
        <end position="170"/>
    </location>
</feature>
<reference evidence="7 8" key="1">
    <citation type="submission" date="2018-02" db="EMBL/GenBank/DDBJ databases">
        <title>Bacteriophage NCPPB3778 and a type I-E CRISPR drive the evolution of the US Biological Select Agent, Rathayibacter toxicus.</title>
        <authorList>
            <person name="Davis E.W.II."/>
            <person name="Tabima J.F."/>
            <person name="Weisberg A.J."/>
            <person name="Lopes L.D."/>
            <person name="Wiseman M.S."/>
            <person name="Wiseman M.S."/>
            <person name="Pupko T."/>
            <person name="Belcher M.S."/>
            <person name="Sechler A.J."/>
            <person name="Tancos M.A."/>
            <person name="Schroeder B.K."/>
            <person name="Murray T.D."/>
            <person name="Luster D.G."/>
            <person name="Schneider W.L."/>
            <person name="Rogers E."/>
            <person name="Andreote F.D."/>
            <person name="Grunwald N.J."/>
            <person name="Putnam M.L."/>
            <person name="Chang J.H."/>
        </authorList>
    </citation>
    <scope>NUCLEOTIDE SEQUENCE [LARGE SCALE GENOMIC DNA]</scope>
    <source>
        <strain evidence="7 8">AY1B3</strain>
    </source>
</reference>